<reference evidence="2 3" key="1">
    <citation type="submission" date="2017-11" db="EMBL/GenBank/DDBJ databases">
        <title>De-novo sequencing of pomegranate (Punica granatum L.) genome.</title>
        <authorList>
            <person name="Akparov Z."/>
            <person name="Amiraslanov A."/>
            <person name="Hajiyeva S."/>
            <person name="Abbasov M."/>
            <person name="Kaur K."/>
            <person name="Hamwieh A."/>
            <person name="Solovyev V."/>
            <person name="Salamov A."/>
            <person name="Braich B."/>
            <person name="Kosarev P."/>
            <person name="Mahmoud A."/>
            <person name="Hajiyev E."/>
            <person name="Babayeva S."/>
            <person name="Izzatullayeva V."/>
            <person name="Mammadov A."/>
            <person name="Mammadov A."/>
            <person name="Sharifova S."/>
            <person name="Ojaghi J."/>
            <person name="Eynullazada K."/>
            <person name="Bayramov B."/>
            <person name="Abdulazimova A."/>
            <person name="Shahmuradov I."/>
        </authorList>
    </citation>
    <scope>NUCLEOTIDE SEQUENCE [LARGE SCALE GENOMIC DNA]</scope>
    <source>
        <strain evidence="3">cv. AG2017</strain>
        <tissue evidence="2">Leaf</tissue>
    </source>
</reference>
<comment type="caution">
    <text evidence="2">The sequence shown here is derived from an EMBL/GenBank/DDBJ whole genome shotgun (WGS) entry which is preliminary data.</text>
</comment>
<proteinExistence type="predicted"/>
<evidence type="ECO:0000313" key="3">
    <source>
        <dbReference type="Proteomes" id="UP000233551"/>
    </source>
</evidence>
<evidence type="ECO:0000256" key="1">
    <source>
        <dbReference type="SAM" id="MobiDB-lite"/>
    </source>
</evidence>
<dbReference type="Proteomes" id="UP000233551">
    <property type="component" value="Unassembled WGS sequence"/>
</dbReference>
<dbReference type="EMBL" id="PGOL01000980">
    <property type="protein sequence ID" value="PKI62258.1"/>
    <property type="molecule type" value="Genomic_DNA"/>
</dbReference>
<keyword evidence="3" id="KW-1185">Reference proteome</keyword>
<protein>
    <submittedName>
        <fullName evidence="2">Uncharacterized protein</fullName>
    </submittedName>
</protein>
<gene>
    <name evidence="2" type="ORF">CRG98_017338</name>
</gene>
<evidence type="ECO:0000313" key="2">
    <source>
        <dbReference type="EMBL" id="PKI62258.1"/>
    </source>
</evidence>
<name>A0A2I0K125_PUNGR</name>
<organism evidence="2 3">
    <name type="scientific">Punica granatum</name>
    <name type="common">Pomegranate</name>
    <dbReference type="NCBI Taxonomy" id="22663"/>
    <lineage>
        <taxon>Eukaryota</taxon>
        <taxon>Viridiplantae</taxon>
        <taxon>Streptophyta</taxon>
        <taxon>Embryophyta</taxon>
        <taxon>Tracheophyta</taxon>
        <taxon>Spermatophyta</taxon>
        <taxon>Magnoliopsida</taxon>
        <taxon>eudicotyledons</taxon>
        <taxon>Gunneridae</taxon>
        <taxon>Pentapetalae</taxon>
        <taxon>rosids</taxon>
        <taxon>malvids</taxon>
        <taxon>Myrtales</taxon>
        <taxon>Lythraceae</taxon>
        <taxon>Punica</taxon>
    </lineage>
</organism>
<accession>A0A2I0K125</accession>
<dbReference type="AlphaFoldDB" id="A0A2I0K125"/>
<sequence>MGSPIGGPDPESTGDPSRSAQLIRGRGRQSATLTPPPRSLASSVGVGALGGGFGVADWQPRPLSLSIFHYRTKMKQNRKLTI</sequence>
<feature type="region of interest" description="Disordered" evidence="1">
    <location>
        <begin position="1"/>
        <end position="46"/>
    </location>
</feature>